<dbReference type="GO" id="GO:0006032">
    <property type="term" value="P:chitin catabolic process"/>
    <property type="evidence" value="ECO:0007669"/>
    <property type="project" value="UniProtKB-KW"/>
</dbReference>
<dbReference type="Gene3D" id="2.170.140.10">
    <property type="entry name" value="Chitin binding domain"/>
    <property type="match status" value="1"/>
</dbReference>
<evidence type="ECO:0000313" key="12">
    <source>
        <dbReference type="Proteomes" id="UP001187415"/>
    </source>
</evidence>
<dbReference type="Pfam" id="PF00704">
    <property type="entry name" value="Glyco_hydro_18"/>
    <property type="match status" value="1"/>
</dbReference>
<dbReference type="FunFam" id="3.10.50.10:FF:000001">
    <property type="entry name" value="Chitinase 3-like 1"/>
    <property type="match status" value="1"/>
</dbReference>
<dbReference type="InterPro" id="IPR001223">
    <property type="entry name" value="Glyco_hydro18_cat"/>
</dbReference>
<dbReference type="GO" id="GO:0008061">
    <property type="term" value="F:chitin binding"/>
    <property type="evidence" value="ECO:0007669"/>
    <property type="project" value="UniProtKB-KW"/>
</dbReference>
<evidence type="ECO:0000259" key="9">
    <source>
        <dbReference type="PROSITE" id="PS50940"/>
    </source>
</evidence>
<dbReference type="AlphaFoldDB" id="A0AA88SWU4"/>
<keyword evidence="7" id="KW-0119">Carbohydrate metabolism</keyword>
<dbReference type="FunFam" id="2.170.140.10:FF:000001">
    <property type="entry name" value="Acidic mammalian chitinase"/>
    <property type="match status" value="1"/>
</dbReference>
<feature type="region of interest" description="Disordered" evidence="8">
    <location>
        <begin position="297"/>
        <end position="340"/>
    </location>
</feature>
<comment type="similarity">
    <text evidence="2">Belongs to the glycosyl hydrolase 18 family. Chitinase class II subfamily.</text>
</comment>
<comment type="caution">
    <text evidence="11">The sequence shown here is derived from an EMBL/GenBank/DDBJ whole genome shotgun (WGS) entry which is preliminary data.</text>
</comment>
<feature type="domain" description="GH18" evidence="10">
    <location>
        <begin position="1"/>
        <end position="282"/>
    </location>
</feature>
<name>A0AA88SWU4_CHASR</name>
<dbReference type="SUPFAM" id="SSF51445">
    <property type="entry name" value="(Trans)glycosidases"/>
    <property type="match status" value="1"/>
</dbReference>
<dbReference type="Gene3D" id="3.20.20.80">
    <property type="entry name" value="Glycosidases"/>
    <property type="match status" value="1"/>
</dbReference>
<gene>
    <name evidence="11" type="ORF">Q5P01_007987</name>
</gene>
<dbReference type="InterPro" id="IPR050314">
    <property type="entry name" value="Glycosyl_Hydrlase_18"/>
</dbReference>
<evidence type="ECO:0000313" key="11">
    <source>
        <dbReference type="EMBL" id="KAK2851711.1"/>
    </source>
</evidence>
<evidence type="ECO:0000256" key="1">
    <source>
        <dbReference type="ARBA" id="ARBA00000822"/>
    </source>
</evidence>
<keyword evidence="7" id="KW-0624">Polysaccharide degradation</keyword>
<dbReference type="PROSITE" id="PS51910">
    <property type="entry name" value="GH18_2"/>
    <property type="match status" value="1"/>
</dbReference>
<dbReference type="InterPro" id="IPR017853">
    <property type="entry name" value="GH"/>
</dbReference>
<dbReference type="Gene3D" id="3.10.50.10">
    <property type="match status" value="1"/>
</dbReference>
<protein>
    <recommendedName>
        <fullName evidence="3">chitinase</fullName>
        <ecNumber evidence="3">3.2.1.14</ecNumber>
    </recommendedName>
</protein>
<dbReference type="Proteomes" id="UP001187415">
    <property type="component" value="Unassembled WGS sequence"/>
</dbReference>
<proteinExistence type="inferred from homology"/>
<dbReference type="InterPro" id="IPR029070">
    <property type="entry name" value="Chitinase_insertion_sf"/>
</dbReference>
<sequence length="399" mass="43447">MMASSQQNITTFTQSAITLLRTYGFDGITLDWRFPASGGSQPEDKQRFTSLCKELNQAFVNEATQTKKERLLVTASVSAEKKIIDAGYEVAQIATYLDLINVLTFDFNGPWENVTGHHSPLYRGSHDTGDKIYSNTDYAMQYWRNQGAPAQKLNLGLAAYGWAFTLSSTSTDVGAPASGPGEEGCYTGTEGFWAYYETCLYTEGVPIQRLIPDQKVPYAVTENQWVGFDNLDSLDTKVSYLQTNSFGGAFVWSVDLDDFRGEFCKKGNNPFISHLHDLLVSAATTVLETITTTPTTTIPTSTTTTTTAATTTPIPTSTTTTPSTTTTTPTATNTATTTPTPTTTGGISLTFCQGKSDGLYSNPNNPTIFYRCSNQYTYPQTCPPPLVFSASIKACDWPS</sequence>
<feature type="domain" description="Chitin-binding type-2" evidence="9">
    <location>
        <begin position="349"/>
        <end position="399"/>
    </location>
</feature>
<dbReference type="Pfam" id="PF01607">
    <property type="entry name" value="CBM_14"/>
    <property type="match status" value="1"/>
</dbReference>
<dbReference type="SUPFAM" id="SSF57625">
    <property type="entry name" value="Invertebrate chitin-binding proteins"/>
    <property type="match status" value="1"/>
</dbReference>
<dbReference type="SMART" id="SM00636">
    <property type="entry name" value="Glyco_18"/>
    <property type="match status" value="1"/>
</dbReference>
<dbReference type="InterPro" id="IPR002557">
    <property type="entry name" value="Chitin-bd_dom"/>
</dbReference>
<comment type="catalytic activity">
    <reaction evidence="1">
        <text>Random endo-hydrolysis of N-acetyl-beta-D-glucosaminide (1-&gt;4)-beta-linkages in chitin and chitodextrins.</text>
        <dbReference type="EC" id="3.2.1.14"/>
    </reaction>
</comment>
<dbReference type="InterPro" id="IPR036508">
    <property type="entry name" value="Chitin-bd_dom_sf"/>
</dbReference>
<evidence type="ECO:0000256" key="5">
    <source>
        <dbReference type="ARBA" id="ARBA00023024"/>
    </source>
</evidence>
<reference evidence="11" key="1">
    <citation type="submission" date="2023-07" db="EMBL/GenBank/DDBJ databases">
        <title>Chromosome-level Genome Assembly of Striped Snakehead (Channa striata).</title>
        <authorList>
            <person name="Liu H."/>
        </authorList>
    </citation>
    <scope>NUCLEOTIDE SEQUENCE</scope>
    <source>
        <strain evidence="11">Gz</strain>
        <tissue evidence="11">Muscle</tissue>
    </source>
</reference>
<dbReference type="SMART" id="SM00494">
    <property type="entry name" value="ChtBD2"/>
    <property type="match status" value="1"/>
</dbReference>
<evidence type="ECO:0000256" key="2">
    <source>
        <dbReference type="ARBA" id="ARBA00009121"/>
    </source>
</evidence>
<dbReference type="PANTHER" id="PTHR11177:SF379">
    <property type="entry name" value="CHITINASE"/>
    <property type="match status" value="1"/>
</dbReference>
<keyword evidence="6" id="KW-1015">Disulfide bond</keyword>
<keyword evidence="12" id="KW-1185">Reference proteome</keyword>
<evidence type="ECO:0000256" key="3">
    <source>
        <dbReference type="ARBA" id="ARBA00012729"/>
    </source>
</evidence>
<evidence type="ECO:0000256" key="6">
    <source>
        <dbReference type="ARBA" id="ARBA00023157"/>
    </source>
</evidence>
<keyword evidence="4" id="KW-0147">Chitin-binding</keyword>
<organism evidence="11 12">
    <name type="scientific">Channa striata</name>
    <name type="common">Snakehead murrel</name>
    <name type="synonym">Ophicephalus striatus</name>
    <dbReference type="NCBI Taxonomy" id="64152"/>
    <lineage>
        <taxon>Eukaryota</taxon>
        <taxon>Metazoa</taxon>
        <taxon>Chordata</taxon>
        <taxon>Craniata</taxon>
        <taxon>Vertebrata</taxon>
        <taxon>Euteleostomi</taxon>
        <taxon>Actinopterygii</taxon>
        <taxon>Neopterygii</taxon>
        <taxon>Teleostei</taxon>
        <taxon>Neoteleostei</taxon>
        <taxon>Acanthomorphata</taxon>
        <taxon>Anabantaria</taxon>
        <taxon>Anabantiformes</taxon>
        <taxon>Channoidei</taxon>
        <taxon>Channidae</taxon>
        <taxon>Channa</taxon>
    </lineage>
</organism>
<dbReference type="GO" id="GO:0008843">
    <property type="term" value="F:endochitinase activity"/>
    <property type="evidence" value="ECO:0007669"/>
    <property type="project" value="UniProtKB-EC"/>
</dbReference>
<evidence type="ECO:0000259" key="10">
    <source>
        <dbReference type="PROSITE" id="PS51910"/>
    </source>
</evidence>
<dbReference type="SUPFAM" id="SSF54556">
    <property type="entry name" value="Chitinase insertion domain"/>
    <property type="match status" value="1"/>
</dbReference>
<dbReference type="GO" id="GO:0000272">
    <property type="term" value="P:polysaccharide catabolic process"/>
    <property type="evidence" value="ECO:0007669"/>
    <property type="project" value="UniProtKB-KW"/>
</dbReference>
<evidence type="ECO:0000256" key="8">
    <source>
        <dbReference type="SAM" id="MobiDB-lite"/>
    </source>
</evidence>
<dbReference type="EC" id="3.2.1.14" evidence="3"/>
<dbReference type="GO" id="GO:0005576">
    <property type="term" value="C:extracellular region"/>
    <property type="evidence" value="ECO:0007669"/>
    <property type="project" value="InterPro"/>
</dbReference>
<accession>A0AA88SWU4</accession>
<evidence type="ECO:0000256" key="7">
    <source>
        <dbReference type="ARBA" id="ARBA00023326"/>
    </source>
</evidence>
<evidence type="ECO:0000256" key="4">
    <source>
        <dbReference type="ARBA" id="ARBA00022669"/>
    </source>
</evidence>
<dbReference type="EMBL" id="JAUPFM010000005">
    <property type="protein sequence ID" value="KAK2851711.1"/>
    <property type="molecule type" value="Genomic_DNA"/>
</dbReference>
<dbReference type="PROSITE" id="PS50940">
    <property type="entry name" value="CHIT_BIND_II"/>
    <property type="match status" value="1"/>
</dbReference>
<keyword evidence="5" id="KW-0146">Chitin degradation</keyword>
<dbReference type="PANTHER" id="PTHR11177">
    <property type="entry name" value="CHITINASE"/>
    <property type="match status" value="1"/>
</dbReference>
<dbReference type="InterPro" id="IPR011583">
    <property type="entry name" value="Chitinase_II/V-like_cat"/>
</dbReference>